<feature type="transmembrane region" description="Helical" evidence="8">
    <location>
        <begin position="227"/>
        <end position="245"/>
    </location>
</feature>
<keyword evidence="6 8" id="KW-0472">Membrane</keyword>
<comment type="subcellular location">
    <subcellularLocation>
        <location evidence="1">Cell membrane</location>
        <topology evidence="1">Multi-pass membrane protein</topology>
    </subcellularLocation>
</comment>
<feature type="transmembrane region" description="Helical" evidence="8">
    <location>
        <begin position="251"/>
        <end position="268"/>
    </location>
</feature>
<gene>
    <name evidence="10" type="ORF">DPV79_01620</name>
</gene>
<name>A0A365R327_9BURK</name>
<dbReference type="PANTHER" id="PTHR42718:SF46">
    <property type="entry name" value="BLR6921 PROTEIN"/>
    <property type="match status" value="1"/>
</dbReference>
<dbReference type="CDD" id="cd17321">
    <property type="entry name" value="MFS_MMR_MDR_like"/>
    <property type="match status" value="1"/>
</dbReference>
<keyword evidence="5 8" id="KW-1133">Transmembrane helix</keyword>
<feature type="transmembrane region" description="Helical" evidence="8">
    <location>
        <begin position="168"/>
        <end position="190"/>
    </location>
</feature>
<dbReference type="Pfam" id="PF07690">
    <property type="entry name" value="MFS_1"/>
    <property type="match status" value="1"/>
</dbReference>
<feature type="transmembrane region" description="Helical" evidence="8">
    <location>
        <begin position="354"/>
        <end position="373"/>
    </location>
</feature>
<dbReference type="AlphaFoldDB" id="A0A365R327"/>
<evidence type="ECO:0000259" key="9">
    <source>
        <dbReference type="PROSITE" id="PS50850"/>
    </source>
</evidence>
<reference evidence="10 11" key="1">
    <citation type="submission" date="2018-06" db="EMBL/GenBank/DDBJ databases">
        <title>Draft genome sequence of Burkholderia reimsis strain BE51 isolated from a French agricultural soil.</title>
        <authorList>
            <person name="Esmaeel Q."/>
        </authorList>
    </citation>
    <scope>NUCLEOTIDE SEQUENCE [LARGE SCALE GENOMIC DNA]</scope>
    <source>
        <strain evidence="10 11">BE51</strain>
    </source>
</reference>
<feature type="region of interest" description="Disordered" evidence="7">
    <location>
        <begin position="1"/>
        <end position="30"/>
    </location>
</feature>
<evidence type="ECO:0000256" key="4">
    <source>
        <dbReference type="ARBA" id="ARBA00022692"/>
    </source>
</evidence>
<dbReference type="SUPFAM" id="SSF103473">
    <property type="entry name" value="MFS general substrate transporter"/>
    <property type="match status" value="1"/>
</dbReference>
<feature type="transmembrane region" description="Helical" evidence="8">
    <location>
        <begin position="450"/>
        <end position="469"/>
    </location>
</feature>
<feature type="transmembrane region" description="Helical" evidence="8">
    <location>
        <begin position="419"/>
        <end position="438"/>
    </location>
</feature>
<evidence type="ECO:0000256" key="3">
    <source>
        <dbReference type="ARBA" id="ARBA00022475"/>
    </source>
</evidence>
<feature type="domain" description="Major facilitator superfamily (MFS) profile" evidence="9">
    <location>
        <begin position="40"/>
        <end position="474"/>
    </location>
</feature>
<dbReference type="PRINTS" id="PR01036">
    <property type="entry name" value="TCRTETB"/>
</dbReference>
<feature type="transmembrane region" description="Helical" evidence="8">
    <location>
        <begin position="78"/>
        <end position="99"/>
    </location>
</feature>
<feature type="transmembrane region" description="Helical" evidence="8">
    <location>
        <begin position="106"/>
        <end position="129"/>
    </location>
</feature>
<keyword evidence="11" id="KW-1185">Reference proteome</keyword>
<keyword evidence="4 8" id="KW-0812">Transmembrane</keyword>
<dbReference type="InterPro" id="IPR036259">
    <property type="entry name" value="MFS_trans_sf"/>
</dbReference>
<dbReference type="InterPro" id="IPR020846">
    <property type="entry name" value="MFS_dom"/>
</dbReference>
<dbReference type="PROSITE" id="PS00216">
    <property type="entry name" value="SUGAR_TRANSPORT_1"/>
    <property type="match status" value="1"/>
</dbReference>
<feature type="transmembrane region" description="Helical" evidence="8">
    <location>
        <begin position="288"/>
        <end position="312"/>
    </location>
</feature>
<organism evidence="10 11">
    <name type="scientific">Burkholderia reimsis</name>
    <dbReference type="NCBI Taxonomy" id="2234132"/>
    <lineage>
        <taxon>Bacteria</taxon>
        <taxon>Pseudomonadati</taxon>
        <taxon>Pseudomonadota</taxon>
        <taxon>Betaproteobacteria</taxon>
        <taxon>Burkholderiales</taxon>
        <taxon>Burkholderiaceae</taxon>
        <taxon>Burkholderia</taxon>
    </lineage>
</organism>
<evidence type="ECO:0000256" key="1">
    <source>
        <dbReference type="ARBA" id="ARBA00004651"/>
    </source>
</evidence>
<evidence type="ECO:0000256" key="8">
    <source>
        <dbReference type="SAM" id="Phobius"/>
    </source>
</evidence>
<comment type="caution">
    <text evidence="10">The sequence shown here is derived from an EMBL/GenBank/DDBJ whole genome shotgun (WGS) entry which is preliminary data.</text>
</comment>
<evidence type="ECO:0000313" key="11">
    <source>
        <dbReference type="Proteomes" id="UP000252458"/>
    </source>
</evidence>
<evidence type="ECO:0000256" key="5">
    <source>
        <dbReference type="ARBA" id="ARBA00022989"/>
    </source>
</evidence>
<protein>
    <submittedName>
        <fullName evidence="10">MFS transporter</fullName>
    </submittedName>
</protein>
<dbReference type="PROSITE" id="PS50850">
    <property type="entry name" value="MFS"/>
    <property type="match status" value="1"/>
</dbReference>
<feature type="transmembrane region" description="Helical" evidence="8">
    <location>
        <begin position="379"/>
        <end position="407"/>
    </location>
</feature>
<feature type="transmembrane region" description="Helical" evidence="8">
    <location>
        <begin position="135"/>
        <end position="156"/>
    </location>
</feature>
<keyword evidence="3" id="KW-1003">Cell membrane</keyword>
<accession>A0A365R327</accession>
<feature type="compositionally biased region" description="Basic residues" evidence="7">
    <location>
        <begin position="10"/>
        <end position="27"/>
    </location>
</feature>
<dbReference type="InterPro" id="IPR011701">
    <property type="entry name" value="MFS"/>
</dbReference>
<dbReference type="GO" id="GO:0005886">
    <property type="term" value="C:plasma membrane"/>
    <property type="evidence" value="ECO:0007669"/>
    <property type="project" value="UniProtKB-SubCell"/>
</dbReference>
<feature type="transmembrane region" description="Helical" evidence="8">
    <location>
        <begin position="324"/>
        <end position="342"/>
    </location>
</feature>
<dbReference type="Gene3D" id="1.20.1720.10">
    <property type="entry name" value="Multidrug resistance protein D"/>
    <property type="match status" value="1"/>
</dbReference>
<feature type="transmembrane region" description="Helical" evidence="8">
    <location>
        <begin position="38"/>
        <end position="58"/>
    </location>
</feature>
<dbReference type="Proteomes" id="UP000252458">
    <property type="component" value="Unassembled WGS sequence"/>
</dbReference>
<proteinExistence type="predicted"/>
<dbReference type="GO" id="GO:0022857">
    <property type="term" value="F:transmembrane transporter activity"/>
    <property type="evidence" value="ECO:0007669"/>
    <property type="project" value="InterPro"/>
</dbReference>
<evidence type="ECO:0000256" key="2">
    <source>
        <dbReference type="ARBA" id="ARBA00022448"/>
    </source>
</evidence>
<evidence type="ECO:0000256" key="6">
    <source>
        <dbReference type="ARBA" id="ARBA00023136"/>
    </source>
</evidence>
<sequence>MPAPTGWRSSSRKNRSRTQTRKPRHWRMTNSSSKVRKYVGLTGICIASFLGCIDLTVVNTILPAIGRDFSIPIQTTQWITSIFMVALSAFMVPVATLADNLGRKKLLIVGLVIFGAASLLAGIAHQFWLLVGFRFLQGIGCAILYTVSGAIVSYTFDENEQGKALGILFGANGVGLALGPIIGGLFAGALDWHDAFLINIPFIAISLALCAWAIPEFKAQARKRIDVTGCLLLVVGLTTLVSYLSVDGGGLNLWLLPVSLVALALFVWHELRTRDPIVEFHFFREPRFLSALLATFFLAFFYCIVLLTLPIYFSTQLHKSDITIGLYLLPATITFSIASSWIGGRSERLGPSRVIVTGLSLFVVASVLLSIVAGQPDAAWFVVPLLLFGIGWGAILGPSTLVALGALPREKAAVAMGTSWTVHNVGGASGIAFAIFLMRQVDDFRHGYQTLMLALAAIILAAGALYHVLSRESVAVAID</sequence>
<keyword evidence="2" id="KW-0813">Transport</keyword>
<dbReference type="EMBL" id="QMFZ01000001">
    <property type="protein sequence ID" value="RBB43029.1"/>
    <property type="molecule type" value="Genomic_DNA"/>
</dbReference>
<dbReference type="PANTHER" id="PTHR42718">
    <property type="entry name" value="MAJOR FACILITATOR SUPERFAMILY MULTIDRUG TRANSPORTER MFSC"/>
    <property type="match status" value="1"/>
</dbReference>
<dbReference type="InterPro" id="IPR005829">
    <property type="entry name" value="Sugar_transporter_CS"/>
</dbReference>
<dbReference type="Gene3D" id="1.20.1250.20">
    <property type="entry name" value="MFS general substrate transporter like domains"/>
    <property type="match status" value="1"/>
</dbReference>
<evidence type="ECO:0000313" key="10">
    <source>
        <dbReference type="EMBL" id="RBB43029.1"/>
    </source>
</evidence>
<feature type="transmembrane region" description="Helical" evidence="8">
    <location>
        <begin position="196"/>
        <end position="215"/>
    </location>
</feature>
<evidence type="ECO:0000256" key="7">
    <source>
        <dbReference type="SAM" id="MobiDB-lite"/>
    </source>
</evidence>